<keyword evidence="3" id="KW-1185">Reference proteome</keyword>
<dbReference type="RefSeq" id="WP_073071290.1">
    <property type="nucleotide sequence ID" value="NZ_MPPI01000011.1"/>
</dbReference>
<accession>A0A2T1DFL1</accession>
<name>A0A2T1DFL1_9CYAN</name>
<keyword evidence="1" id="KW-0812">Transmembrane</keyword>
<organism evidence="2 3">
    <name type="scientific">Phormidesmis priestleyi ULC007</name>
    <dbReference type="NCBI Taxonomy" id="1920490"/>
    <lineage>
        <taxon>Bacteria</taxon>
        <taxon>Bacillati</taxon>
        <taxon>Cyanobacteriota</taxon>
        <taxon>Cyanophyceae</taxon>
        <taxon>Leptolyngbyales</taxon>
        <taxon>Leptolyngbyaceae</taxon>
        <taxon>Phormidesmis</taxon>
    </lineage>
</organism>
<dbReference type="Proteomes" id="UP000238634">
    <property type="component" value="Unassembled WGS sequence"/>
</dbReference>
<proteinExistence type="predicted"/>
<reference evidence="2 3" key="1">
    <citation type="submission" date="2018-02" db="EMBL/GenBank/DDBJ databases">
        <authorList>
            <person name="Cohen D.B."/>
            <person name="Kent A.D."/>
        </authorList>
    </citation>
    <scope>NUCLEOTIDE SEQUENCE [LARGE SCALE GENOMIC DNA]</scope>
    <source>
        <strain evidence="2 3">ULC007</strain>
    </source>
</reference>
<dbReference type="OrthoDB" id="468406at2"/>
<evidence type="ECO:0000313" key="3">
    <source>
        <dbReference type="Proteomes" id="UP000238634"/>
    </source>
</evidence>
<sequence>MSKSSNSRVVVFLGVIGLTALVWLLRGVGLLTFIPGFVLWTLILLTLVLAIVNGLIETR</sequence>
<dbReference type="AlphaFoldDB" id="A0A2T1DFL1"/>
<protein>
    <recommendedName>
        <fullName evidence="4">DUF4175 domain-containing protein</fullName>
    </recommendedName>
</protein>
<evidence type="ECO:0008006" key="4">
    <source>
        <dbReference type="Google" id="ProtNLM"/>
    </source>
</evidence>
<feature type="transmembrane region" description="Helical" evidence="1">
    <location>
        <begin position="37"/>
        <end position="56"/>
    </location>
</feature>
<feature type="transmembrane region" description="Helical" evidence="1">
    <location>
        <begin position="7"/>
        <end position="25"/>
    </location>
</feature>
<dbReference type="STRING" id="1920490.GCA_001895925_04459"/>
<gene>
    <name evidence="2" type="ORF">C7B65_11780</name>
</gene>
<keyword evidence="1" id="KW-1133">Transmembrane helix</keyword>
<evidence type="ECO:0000313" key="2">
    <source>
        <dbReference type="EMBL" id="PSB19247.1"/>
    </source>
</evidence>
<dbReference type="EMBL" id="PVWG01000011">
    <property type="protein sequence ID" value="PSB19247.1"/>
    <property type="molecule type" value="Genomic_DNA"/>
</dbReference>
<evidence type="ECO:0000256" key="1">
    <source>
        <dbReference type="SAM" id="Phobius"/>
    </source>
</evidence>
<comment type="caution">
    <text evidence="2">The sequence shown here is derived from an EMBL/GenBank/DDBJ whole genome shotgun (WGS) entry which is preliminary data.</text>
</comment>
<reference evidence="2 3" key="2">
    <citation type="submission" date="2018-03" db="EMBL/GenBank/DDBJ databases">
        <title>The ancient ancestry and fast evolution of plastids.</title>
        <authorList>
            <person name="Moore K.R."/>
            <person name="Magnabosco C."/>
            <person name="Momper L."/>
            <person name="Gold D.A."/>
            <person name="Bosak T."/>
            <person name="Fournier G.P."/>
        </authorList>
    </citation>
    <scope>NUCLEOTIDE SEQUENCE [LARGE SCALE GENOMIC DNA]</scope>
    <source>
        <strain evidence="2 3">ULC007</strain>
    </source>
</reference>
<keyword evidence="1" id="KW-0472">Membrane</keyword>